<dbReference type="InterPro" id="IPR047057">
    <property type="entry name" value="MerR_fam"/>
</dbReference>
<protein>
    <recommendedName>
        <fullName evidence="3">HTH merR-type domain-containing protein</fullName>
    </recommendedName>
</protein>
<evidence type="ECO:0000313" key="5">
    <source>
        <dbReference type="Proteomes" id="UP000540568"/>
    </source>
</evidence>
<dbReference type="PANTHER" id="PTHR30204:SF97">
    <property type="entry name" value="MERR FAMILY REGULATORY PROTEIN"/>
    <property type="match status" value="1"/>
</dbReference>
<dbReference type="PROSITE" id="PS50937">
    <property type="entry name" value="HTH_MERR_2"/>
    <property type="match status" value="1"/>
</dbReference>
<dbReference type="Gene3D" id="1.10.1660.10">
    <property type="match status" value="1"/>
</dbReference>
<dbReference type="InterPro" id="IPR009061">
    <property type="entry name" value="DNA-bd_dom_put_sf"/>
</dbReference>
<gene>
    <name evidence="4" type="ORF">FHX71_005297</name>
</gene>
<keyword evidence="1" id="KW-0238">DNA-binding</keyword>
<dbReference type="PANTHER" id="PTHR30204">
    <property type="entry name" value="REDOX-CYCLING DRUG-SENSING TRANSCRIPTIONAL ACTIVATOR SOXR"/>
    <property type="match status" value="1"/>
</dbReference>
<proteinExistence type="predicted"/>
<dbReference type="AlphaFoldDB" id="A0A7W3PGK0"/>
<dbReference type="EMBL" id="JACGWV010000003">
    <property type="protein sequence ID" value="MBA8811290.1"/>
    <property type="molecule type" value="Genomic_DNA"/>
</dbReference>
<evidence type="ECO:0000256" key="1">
    <source>
        <dbReference type="ARBA" id="ARBA00023125"/>
    </source>
</evidence>
<reference evidence="4 5" key="1">
    <citation type="submission" date="2020-07" db="EMBL/GenBank/DDBJ databases">
        <title>Sequencing the genomes of 1000 actinobacteria strains.</title>
        <authorList>
            <person name="Klenk H.-P."/>
        </authorList>
    </citation>
    <scope>NUCLEOTIDE SEQUENCE [LARGE SCALE GENOMIC DNA]</scope>
    <source>
        <strain evidence="4 5">DSM 44121</strain>
    </source>
</reference>
<sequence>MNDELTAGEFQAMTGLTTKALRLYAERDIVTPSSIDPVSGYRVYSRTQLRHGMTVDLLRRAQVPLSELASAADFSFERWRETVEVQRHMEDFYLDVAEHVASFDLGDLTAHSTPAPAVDWVGVVIDLDIPDDAEGRIGTFAQLAVVTPEIERAFAEALEHLGAGPAEVSWTAAPDATRNGYGQMVVARPRPAGLEAAAHRTVADRVRSATDQEVAVISGTLPRRVEVTFTTTTARELTPVEEAAAGYLHTLAFEEHIARERLTPVLPTGRQVVHGPSVFTTDGGEPVSVFDVHPAPRQEEAA</sequence>
<dbReference type="SMART" id="SM00422">
    <property type="entry name" value="HTH_MERR"/>
    <property type="match status" value="1"/>
</dbReference>
<feature type="region of interest" description="Disordered" evidence="2">
    <location>
        <begin position="278"/>
        <end position="302"/>
    </location>
</feature>
<dbReference type="RefSeq" id="WP_182620443.1">
    <property type="nucleotide sequence ID" value="NZ_BAAATF010000001.1"/>
</dbReference>
<comment type="caution">
    <text evidence="4">The sequence shown here is derived from an EMBL/GenBank/DDBJ whole genome shotgun (WGS) entry which is preliminary data.</text>
</comment>
<dbReference type="GO" id="GO:0003677">
    <property type="term" value="F:DNA binding"/>
    <property type="evidence" value="ECO:0007669"/>
    <property type="project" value="UniProtKB-KW"/>
</dbReference>
<dbReference type="Pfam" id="PF13411">
    <property type="entry name" value="MerR_1"/>
    <property type="match status" value="1"/>
</dbReference>
<dbReference type="SUPFAM" id="SSF46955">
    <property type="entry name" value="Putative DNA-binding domain"/>
    <property type="match status" value="1"/>
</dbReference>
<feature type="domain" description="HTH merR-type" evidence="3">
    <location>
        <begin position="4"/>
        <end position="74"/>
    </location>
</feature>
<evidence type="ECO:0000259" key="3">
    <source>
        <dbReference type="PROSITE" id="PS50937"/>
    </source>
</evidence>
<evidence type="ECO:0000313" key="4">
    <source>
        <dbReference type="EMBL" id="MBA8811290.1"/>
    </source>
</evidence>
<dbReference type="GO" id="GO:0003700">
    <property type="term" value="F:DNA-binding transcription factor activity"/>
    <property type="evidence" value="ECO:0007669"/>
    <property type="project" value="InterPro"/>
</dbReference>
<dbReference type="Proteomes" id="UP000540568">
    <property type="component" value="Unassembled WGS sequence"/>
</dbReference>
<evidence type="ECO:0000256" key="2">
    <source>
        <dbReference type="SAM" id="MobiDB-lite"/>
    </source>
</evidence>
<organism evidence="4 5">
    <name type="scientific">Promicromonospora sukumoe</name>
    <dbReference type="NCBI Taxonomy" id="88382"/>
    <lineage>
        <taxon>Bacteria</taxon>
        <taxon>Bacillati</taxon>
        <taxon>Actinomycetota</taxon>
        <taxon>Actinomycetes</taxon>
        <taxon>Micrococcales</taxon>
        <taxon>Promicromonosporaceae</taxon>
        <taxon>Promicromonospora</taxon>
    </lineage>
</organism>
<accession>A0A7W3PGK0</accession>
<name>A0A7W3PGK0_9MICO</name>
<dbReference type="InterPro" id="IPR000551">
    <property type="entry name" value="MerR-type_HTH_dom"/>
</dbReference>
<keyword evidence="5" id="KW-1185">Reference proteome</keyword>